<keyword evidence="4" id="KW-1185">Reference proteome</keyword>
<dbReference type="InterPro" id="IPR052775">
    <property type="entry name" value="IUN_hydrolase"/>
</dbReference>
<dbReference type="OrthoDB" id="432381at2759"/>
<proteinExistence type="inferred from homology"/>
<dbReference type="AlphaFoldDB" id="A0A1R2D153"/>
<evidence type="ECO:0000313" key="4">
    <source>
        <dbReference type="Proteomes" id="UP000187209"/>
    </source>
</evidence>
<sequence>MQKWIIDTDPGIDDVMALLVALASNIEIIAITTVAGNTTERNVYRNVIEVLRIAGKEVPIYRGSKRPLLNQLNTCHEFHGEDGINDYWKTHSDNFQDIQTEHAASAISRLSKSGDVNIICLGPLTNLAIAYLQDDTLEFASIHLMGGTINAAGNTTALSEFNIYQDPEAAYIVFDRAPHLSMIPWECTFNDDVKLKQNFLEAAKNAGPRGRFMVEICQKVNYACDAIAMMTALYPETIEESEDRHVKIELAGNYSRGHTIVHRDPRSILNPTLKKFTIVKKIHHDFFFNRFLQLLVDS</sequence>
<dbReference type="InterPro" id="IPR036452">
    <property type="entry name" value="Ribo_hydro-like"/>
</dbReference>
<dbReference type="Proteomes" id="UP000187209">
    <property type="component" value="Unassembled WGS sequence"/>
</dbReference>
<gene>
    <name evidence="3" type="ORF">SteCoe_1666</name>
</gene>
<comment type="similarity">
    <text evidence="1">Belongs to the IUNH family.</text>
</comment>
<dbReference type="PANTHER" id="PTHR46190:SF1">
    <property type="entry name" value="SI:CH211-201H21.5"/>
    <property type="match status" value="1"/>
</dbReference>
<accession>A0A1R2D153</accession>
<dbReference type="Gene3D" id="3.90.245.10">
    <property type="entry name" value="Ribonucleoside hydrolase-like"/>
    <property type="match status" value="1"/>
</dbReference>
<dbReference type="PANTHER" id="PTHR46190">
    <property type="entry name" value="SI:CH211-201H21.5-RELATED"/>
    <property type="match status" value="1"/>
</dbReference>
<reference evidence="3 4" key="1">
    <citation type="submission" date="2016-11" db="EMBL/GenBank/DDBJ databases">
        <title>The macronuclear genome of Stentor coeruleus: a giant cell with tiny introns.</title>
        <authorList>
            <person name="Slabodnick M."/>
            <person name="Ruby J.G."/>
            <person name="Reiff S.B."/>
            <person name="Swart E.C."/>
            <person name="Gosai S."/>
            <person name="Prabakaran S."/>
            <person name="Witkowska E."/>
            <person name="Larue G.E."/>
            <person name="Fisher S."/>
            <person name="Freeman R.M."/>
            <person name="Gunawardena J."/>
            <person name="Chu W."/>
            <person name="Stover N.A."/>
            <person name="Gregory B.D."/>
            <person name="Nowacki M."/>
            <person name="Derisi J."/>
            <person name="Roy S.W."/>
            <person name="Marshall W.F."/>
            <person name="Sood P."/>
        </authorList>
    </citation>
    <scope>NUCLEOTIDE SEQUENCE [LARGE SCALE GENOMIC DNA]</scope>
    <source>
        <strain evidence="3">WM001</strain>
    </source>
</reference>
<dbReference type="InterPro" id="IPR001910">
    <property type="entry name" value="Inosine/uridine_hydrolase_dom"/>
</dbReference>
<dbReference type="SUPFAM" id="SSF53590">
    <property type="entry name" value="Nucleoside hydrolase"/>
    <property type="match status" value="1"/>
</dbReference>
<evidence type="ECO:0000259" key="2">
    <source>
        <dbReference type="Pfam" id="PF01156"/>
    </source>
</evidence>
<comment type="caution">
    <text evidence="3">The sequence shown here is derived from an EMBL/GenBank/DDBJ whole genome shotgun (WGS) entry which is preliminary data.</text>
</comment>
<dbReference type="GO" id="GO:0016799">
    <property type="term" value="F:hydrolase activity, hydrolyzing N-glycosyl compounds"/>
    <property type="evidence" value="ECO:0007669"/>
    <property type="project" value="InterPro"/>
</dbReference>
<evidence type="ECO:0000313" key="3">
    <source>
        <dbReference type="EMBL" id="OMJ94975.1"/>
    </source>
</evidence>
<name>A0A1R2D153_9CILI</name>
<dbReference type="EMBL" id="MPUH01000018">
    <property type="protein sequence ID" value="OMJ94975.1"/>
    <property type="molecule type" value="Genomic_DNA"/>
</dbReference>
<dbReference type="Pfam" id="PF01156">
    <property type="entry name" value="IU_nuc_hydro"/>
    <property type="match status" value="1"/>
</dbReference>
<protein>
    <recommendedName>
        <fullName evidence="2">Inosine/uridine-preferring nucleoside hydrolase domain-containing protein</fullName>
    </recommendedName>
</protein>
<feature type="domain" description="Inosine/uridine-preferring nucleoside hydrolase" evidence="2">
    <location>
        <begin position="5"/>
        <end position="288"/>
    </location>
</feature>
<organism evidence="3 4">
    <name type="scientific">Stentor coeruleus</name>
    <dbReference type="NCBI Taxonomy" id="5963"/>
    <lineage>
        <taxon>Eukaryota</taxon>
        <taxon>Sar</taxon>
        <taxon>Alveolata</taxon>
        <taxon>Ciliophora</taxon>
        <taxon>Postciliodesmatophora</taxon>
        <taxon>Heterotrichea</taxon>
        <taxon>Heterotrichida</taxon>
        <taxon>Stentoridae</taxon>
        <taxon>Stentor</taxon>
    </lineage>
</organism>
<evidence type="ECO:0000256" key="1">
    <source>
        <dbReference type="ARBA" id="ARBA00009176"/>
    </source>
</evidence>